<dbReference type="STRING" id="7395.A0A1A9VSK9"/>
<evidence type="ECO:0000259" key="1">
    <source>
        <dbReference type="PROSITE" id="PS50144"/>
    </source>
</evidence>
<dbReference type="Proteomes" id="UP000078200">
    <property type="component" value="Unassembled WGS sequence"/>
</dbReference>
<keyword evidence="3" id="KW-1185">Reference proteome</keyword>
<dbReference type="EnsemblMetazoa" id="GAUT046086-RA">
    <property type="protein sequence ID" value="GAUT046086-PA"/>
    <property type="gene ID" value="GAUT046086"/>
</dbReference>
<dbReference type="AlphaFoldDB" id="A0A1A9VSK9"/>
<protein>
    <submittedName>
        <fullName evidence="2">MATH domain-containing protein</fullName>
    </submittedName>
</protein>
<dbReference type="PROSITE" id="PS50144">
    <property type="entry name" value="MATH"/>
    <property type="match status" value="1"/>
</dbReference>
<evidence type="ECO:0000313" key="2">
    <source>
        <dbReference type="EnsemblMetazoa" id="GAUT046086-PA"/>
    </source>
</evidence>
<dbReference type="SUPFAM" id="SSF49599">
    <property type="entry name" value="TRAF domain-like"/>
    <property type="match status" value="1"/>
</dbReference>
<dbReference type="VEuPathDB" id="VectorBase:GAUT046086"/>
<proteinExistence type="predicted"/>
<reference evidence="2" key="1">
    <citation type="submission" date="2020-05" db="UniProtKB">
        <authorList>
            <consortium name="EnsemblMetazoa"/>
        </authorList>
    </citation>
    <scope>IDENTIFICATION</scope>
    <source>
        <strain evidence="2">TTRI</strain>
    </source>
</reference>
<accession>A0A1A9VSK9</accession>
<evidence type="ECO:0000313" key="3">
    <source>
        <dbReference type="Proteomes" id="UP000078200"/>
    </source>
</evidence>
<dbReference type="InterPro" id="IPR002083">
    <property type="entry name" value="MATH/TRAF_dom"/>
</dbReference>
<feature type="domain" description="MATH" evidence="1">
    <location>
        <begin position="24"/>
        <end position="63"/>
    </location>
</feature>
<name>A0A1A9VSK9_GLOAU</name>
<organism evidence="2 3">
    <name type="scientific">Glossina austeni</name>
    <name type="common">Savannah tsetse fly</name>
    <dbReference type="NCBI Taxonomy" id="7395"/>
    <lineage>
        <taxon>Eukaryota</taxon>
        <taxon>Metazoa</taxon>
        <taxon>Ecdysozoa</taxon>
        <taxon>Arthropoda</taxon>
        <taxon>Hexapoda</taxon>
        <taxon>Insecta</taxon>
        <taxon>Pterygota</taxon>
        <taxon>Neoptera</taxon>
        <taxon>Endopterygota</taxon>
        <taxon>Diptera</taxon>
        <taxon>Brachycera</taxon>
        <taxon>Muscomorpha</taxon>
        <taxon>Hippoboscoidea</taxon>
        <taxon>Glossinidae</taxon>
        <taxon>Glossina</taxon>
    </lineage>
</organism>
<sequence length="63" mass="6998">MAWLPAINTSVGESWGQTKVSVGKFVFTWTIENFSLWCNHTSEARGALMSAIFSSGVNDKSKW</sequence>